<feature type="compositionally biased region" description="Polar residues" evidence="1">
    <location>
        <begin position="21"/>
        <end position="31"/>
    </location>
</feature>
<protein>
    <submittedName>
        <fullName evidence="3">Plasmid pRiA4b ORF-3-like protein</fullName>
    </submittedName>
</protein>
<gene>
    <name evidence="3" type="ORF">ElP_56380</name>
</gene>
<dbReference type="PANTHER" id="PTHR41878:SF1">
    <property type="entry name" value="TNPR PROTEIN"/>
    <property type="match status" value="1"/>
</dbReference>
<name>A0A518HA11_9BACT</name>
<feature type="compositionally biased region" description="Basic and acidic residues" evidence="1">
    <location>
        <begin position="1"/>
        <end position="16"/>
    </location>
</feature>
<dbReference type="AlphaFoldDB" id="A0A518HA11"/>
<dbReference type="InterPro" id="IPR012912">
    <property type="entry name" value="Plasmid_pRiA4b_Orf3-like"/>
</dbReference>
<dbReference type="InterPro" id="IPR024047">
    <property type="entry name" value="MM3350-like_sf"/>
</dbReference>
<evidence type="ECO:0000259" key="2">
    <source>
        <dbReference type="Pfam" id="PF07929"/>
    </source>
</evidence>
<dbReference type="SUPFAM" id="SSF159941">
    <property type="entry name" value="MM3350-like"/>
    <property type="match status" value="1"/>
</dbReference>
<proteinExistence type="predicted"/>
<accession>A0A518HA11</accession>
<reference evidence="3 4" key="1">
    <citation type="submission" date="2019-02" db="EMBL/GenBank/DDBJ databases">
        <title>Deep-cultivation of Planctomycetes and their phenomic and genomic characterization uncovers novel biology.</title>
        <authorList>
            <person name="Wiegand S."/>
            <person name="Jogler M."/>
            <person name="Boedeker C."/>
            <person name="Pinto D."/>
            <person name="Vollmers J."/>
            <person name="Rivas-Marin E."/>
            <person name="Kohn T."/>
            <person name="Peeters S.H."/>
            <person name="Heuer A."/>
            <person name="Rast P."/>
            <person name="Oberbeckmann S."/>
            <person name="Bunk B."/>
            <person name="Jeske O."/>
            <person name="Meyerdierks A."/>
            <person name="Storesund J.E."/>
            <person name="Kallscheuer N."/>
            <person name="Luecker S."/>
            <person name="Lage O.M."/>
            <person name="Pohl T."/>
            <person name="Merkel B.J."/>
            <person name="Hornburger P."/>
            <person name="Mueller R.-W."/>
            <person name="Bruemmer F."/>
            <person name="Labrenz M."/>
            <person name="Spormann A.M."/>
            <person name="Op den Camp H."/>
            <person name="Overmann J."/>
            <person name="Amann R."/>
            <person name="Jetten M.S.M."/>
            <person name="Mascher T."/>
            <person name="Medema M.H."/>
            <person name="Devos D.P."/>
            <person name="Kaster A.-K."/>
            <person name="Ovreas L."/>
            <person name="Rohde M."/>
            <person name="Galperin M.Y."/>
            <person name="Jogler C."/>
        </authorList>
    </citation>
    <scope>NUCLEOTIDE SEQUENCE [LARGE SCALE GENOMIC DNA]</scope>
    <source>
        <strain evidence="3 4">ElP</strain>
    </source>
</reference>
<dbReference type="Proteomes" id="UP000317835">
    <property type="component" value="Chromosome"/>
</dbReference>
<feature type="compositionally biased region" description="Basic and acidic residues" evidence="1">
    <location>
        <begin position="32"/>
        <end position="42"/>
    </location>
</feature>
<sequence>MNKRENPSTQSERDEAGSGGPTSQTSLSLTREPQELKLTEGQRRTILRYAELPAHLSGRLAAKGTAATGTPFTLDELDELLDHVEASVYRAKGNEKQKVLRIVERVSKLLGSTIDPDEMPGHRLPKKTDTVFQLKITLRGIDPPIWRRIQTTDCSLGALHEVIQVVMGWEFEHLYRFHIGGLDYADLGMASFDEVEDAFDTTLSEVLPAGNRRPRFDYEYDFGDEWIHQLVVEERFPPEKGMKYPICVAGQRACPPEDCGGPWAYPEFVEAISNHDHRRHEEMLEWVGGEFDPEKFDRNAVNDELRRMQTKVT</sequence>
<dbReference type="Gene3D" id="3.10.290.30">
    <property type="entry name" value="MM3350-like"/>
    <property type="match status" value="1"/>
</dbReference>
<organism evidence="3 4">
    <name type="scientific">Tautonia plasticadhaerens</name>
    <dbReference type="NCBI Taxonomy" id="2527974"/>
    <lineage>
        <taxon>Bacteria</taxon>
        <taxon>Pseudomonadati</taxon>
        <taxon>Planctomycetota</taxon>
        <taxon>Planctomycetia</taxon>
        <taxon>Isosphaerales</taxon>
        <taxon>Isosphaeraceae</taxon>
        <taxon>Tautonia</taxon>
    </lineage>
</organism>
<feature type="region of interest" description="Disordered" evidence="1">
    <location>
        <begin position="1"/>
        <end position="42"/>
    </location>
</feature>
<evidence type="ECO:0000313" key="3">
    <source>
        <dbReference type="EMBL" id="QDV37695.1"/>
    </source>
</evidence>
<evidence type="ECO:0000256" key="1">
    <source>
        <dbReference type="SAM" id="MobiDB-lite"/>
    </source>
</evidence>
<evidence type="ECO:0000313" key="4">
    <source>
        <dbReference type="Proteomes" id="UP000317835"/>
    </source>
</evidence>
<feature type="domain" description="Plasmid pRiA4b Orf3-like" evidence="2">
    <location>
        <begin position="131"/>
        <end position="299"/>
    </location>
</feature>
<dbReference type="PANTHER" id="PTHR41878">
    <property type="entry name" value="LEXA REPRESSOR-RELATED"/>
    <property type="match status" value="1"/>
</dbReference>
<keyword evidence="4" id="KW-1185">Reference proteome</keyword>
<dbReference type="EMBL" id="CP036426">
    <property type="protein sequence ID" value="QDV37695.1"/>
    <property type="molecule type" value="Genomic_DNA"/>
</dbReference>
<dbReference type="KEGG" id="tpla:ElP_56380"/>
<dbReference type="Pfam" id="PF07929">
    <property type="entry name" value="PRiA4_ORF3"/>
    <property type="match status" value="1"/>
</dbReference>